<sequence length="72" mass="7695">MTVALPAAPGLYDFLDAVGGPAQLLHVRVANGVLVARFPVLGSYEVPVVDLMGEFRPTLHALWSAGQGRRRP</sequence>
<reference evidence="1 2" key="1">
    <citation type="submission" date="2019-07" db="EMBL/GenBank/DDBJ databases">
        <title>Caenimonas sedimenti sp. nov., isolated from activated sludge.</title>
        <authorList>
            <person name="Xu J."/>
        </authorList>
    </citation>
    <scope>NUCLEOTIDE SEQUENCE [LARGE SCALE GENOMIC DNA]</scope>
    <source>
        <strain evidence="1 2">HX-9-20</strain>
    </source>
</reference>
<dbReference type="EMBL" id="VOBQ01000023">
    <property type="protein sequence ID" value="TWO67769.1"/>
    <property type="molecule type" value="Genomic_DNA"/>
</dbReference>
<gene>
    <name evidence="1" type="ORF">FN976_25630</name>
</gene>
<dbReference type="AlphaFoldDB" id="A0A562ZGQ9"/>
<organism evidence="1 2">
    <name type="scientific">Caenimonas sedimenti</name>
    <dbReference type="NCBI Taxonomy" id="2596921"/>
    <lineage>
        <taxon>Bacteria</taxon>
        <taxon>Pseudomonadati</taxon>
        <taxon>Pseudomonadota</taxon>
        <taxon>Betaproteobacteria</taxon>
        <taxon>Burkholderiales</taxon>
        <taxon>Comamonadaceae</taxon>
        <taxon>Caenimonas</taxon>
    </lineage>
</organism>
<dbReference type="Proteomes" id="UP000318199">
    <property type="component" value="Unassembled WGS sequence"/>
</dbReference>
<dbReference type="RefSeq" id="WP_145896299.1">
    <property type="nucleotide sequence ID" value="NZ_VOBQ01000023.1"/>
</dbReference>
<name>A0A562ZGQ9_9BURK</name>
<evidence type="ECO:0000313" key="1">
    <source>
        <dbReference type="EMBL" id="TWO67769.1"/>
    </source>
</evidence>
<protein>
    <submittedName>
        <fullName evidence="1">Uncharacterized protein</fullName>
    </submittedName>
</protein>
<evidence type="ECO:0000313" key="2">
    <source>
        <dbReference type="Proteomes" id="UP000318199"/>
    </source>
</evidence>
<keyword evidence="2" id="KW-1185">Reference proteome</keyword>
<proteinExistence type="predicted"/>
<comment type="caution">
    <text evidence="1">The sequence shown here is derived from an EMBL/GenBank/DDBJ whole genome shotgun (WGS) entry which is preliminary data.</text>
</comment>
<accession>A0A562ZGQ9</accession>